<dbReference type="KEGG" id="cpy:Cphy_2393"/>
<dbReference type="CDD" id="cd06550">
    <property type="entry name" value="TM_ABC_iron-siderophores_like"/>
    <property type="match status" value="1"/>
</dbReference>
<evidence type="ECO:0000256" key="2">
    <source>
        <dbReference type="ARBA" id="ARBA00007935"/>
    </source>
</evidence>
<accession>A9KLL0</accession>
<keyword evidence="3" id="KW-0813">Transport</keyword>
<keyword evidence="4" id="KW-1003">Cell membrane</keyword>
<dbReference type="InterPro" id="IPR000522">
    <property type="entry name" value="ABC_transptr_permease_BtuC"/>
</dbReference>
<comment type="similarity">
    <text evidence="2">Belongs to the binding-protein-dependent transport system permease family. FecCD subfamily.</text>
</comment>
<protein>
    <submittedName>
        <fullName evidence="9">Transport system permease protein</fullName>
    </submittedName>
</protein>
<reference evidence="10" key="1">
    <citation type="submission" date="2007-11" db="EMBL/GenBank/DDBJ databases">
        <title>Complete genome sequence of Clostridium phytofermentans ISDg.</title>
        <authorList>
            <person name="Leschine S.B."/>
            <person name="Warnick T.A."/>
            <person name="Blanchard J.L."/>
            <person name="Schnell D.J."/>
            <person name="Petit E.L."/>
            <person name="LaTouf W.G."/>
            <person name="Copeland A."/>
            <person name="Lucas S."/>
            <person name="Lapidus A."/>
            <person name="Barry K."/>
            <person name="Glavina del Rio T."/>
            <person name="Dalin E."/>
            <person name="Tice H."/>
            <person name="Pitluck S."/>
            <person name="Kiss H."/>
            <person name="Brettin T."/>
            <person name="Bruce D."/>
            <person name="Detter J.C."/>
            <person name="Han C."/>
            <person name="Kuske C."/>
            <person name="Schmutz J."/>
            <person name="Larimer F."/>
            <person name="Land M."/>
            <person name="Hauser L."/>
            <person name="Kyrpides N."/>
            <person name="Kim E.A."/>
            <person name="Richardson P."/>
        </authorList>
    </citation>
    <scope>NUCLEOTIDE SEQUENCE [LARGE SCALE GENOMIC DNA]</scope>
    <source>
        <strain evidence="10">ATCC 700394 / DSM 18823 / ISDg</strain>
    </source>
</reference>
<keyword evidence="5 8" id="KW-0812">Transmembrane</keyword>
<dbReference type="HOGENOM" id="CLU_013016_1_1_9"/>
<dbReference type="EMBL" id="CP000885">
    <property type="protein sequence ID" value="ABX42754.1"/>
    <property type="molecule type" value="Genomic_DNA"/>
</dbReference>
<feature type="transmembrane region" description="Helical" evidence="8">
    <location>
        <begin position="170"/>
        <end position="195"/>
    </location>
</feature>
<evidence type="ECO:0000256" key="5">
    <source>
        <dbReference type="ARBA" id="ARBA00022692"/>
    </source>
</evidence>
<keyword evidence="10" id="KW-1185">Reference proteome</keyword>
<gene>
    <name evidence="9" type="ordered locus">Cphy_2393</name>
</gene>
<dbReference type="OrthoDB" id="9792889at2"/>
<evidence type="ECO:0000256" key="8">
    <source>
        <dbReference type="SAM" id="Phobius"/>
    </source>
</evidence>
<keyword evidence="7 8" id="KW-0472">Membrane</keyword>
<dbReference type="FunFam" id="1.10.3470.10:FF:000001">
    <property type="entry name" value="Vitamin B12 ABC transporter permease BtuC"/>
    <property type="match status" value="1"/>
</dbReference>
<evidence type="ECO:0000313" key="9">
    <source>
        <dbReference type="EMBL" id="ABX42754.1"/>
    </source>
</evidence>
<evidence type="ECO:0000256" key="4">
    <source>
        <dbReference type="ARBA" id="ARBA00022475"/>
    </source>
</evidence>
<dbReference type="PANTHER" id="PTHR30472:SF25">
    <property type="entry name" value="ABC TRANSPORTER PERMEASE PROTEIN MJ0876-RELATED"/>
    <property type="match status" value="1"/>
</dbReference>
<sequence length="357" mass="38401">MKVYKENLSIQIKSNGVLNHSFFLSVPTVFKFVFLGFLLLFSCISAICLGNIDISIQDVIAAIFPFAKPSDSVHEIILSQVRFPRVLSAIFAGTGLSVAGLVLQTLLNNTLAAPEIIGINSGAGLGVVLLFSLLPGQFLLAPFATFLGAFVACLLIAILSYHAYVSKTTILFAGIAISSILNSFSNLLLLLNPNIAVDSQSFMLGSLSGIRMNHRLYLPLLLILISLIVIILFCRYLNALSLGDTIASSLGIRVPLVRICFLILCASLAGSVVSFAGLLGFVGLIVPHIARRFVGDNIKLLIPYTAMLGSFFVVSSDLIGRLLFSPYEVPVGIIMSFLGCPYFIYLLIRQKGAGLYA</sequence>
<dbReference type="STRING" id="357809.Cphy_2393"/>
<dbReference type="Proteomes" id="UP000000370">
    <property type="component" value="Chromosome"/>
</dbReference>
<dbReference type="AlphaFoldDB" id="A9KLL0"/>
<evidence type="ECO:0000256" key="6">
    <source>
        <dbReference type="ARBA" id="ARBA00022989"/>
    </source>
</evidence>
<dbReference type="PANTHER" id="PTHR30472">
    <property type="entry name" value="FERRIC ENTEROBACTIN TRANSPORT SYSTEM PERMEASE PROTEIN"/>
    <property type="match status" value="1"/>
</dbReference>
<dbReference type="SUPFAM" id="SSF81345">
    <property type="entry name" value="ABC transporter involved in vitamin B12 uptake, BtuC"/>
    <property type="match status" value="1"/>
</dbReference>
<dbReference type="RefSeq" id="WP_012200408.1">
    <property type="nucleotide sequence ID" value="NC_010001.1"/>
</dbReference>
<feature type="transmembrane region" description="Helical" evidence="8">
    <location>
        <begin position="301"/>
        <end position="323"/>
    </location>
</feature>
<evidence type="ECO:0000256" key="1">
    <source>
        <dbReference type="ARBA" id="ARBA00004651"/>
    </source>
</evidence>
<evidence type="ECO:0000256" key="7">
    <source>
        <dbReference type="ARBA" id="ARBA00023136"/>
    </source>
</evidence>
<comment type="subcellular location">
    <subcellularLocation>
        <location evidence="1">Cell membrane</location>
        <topology evidence="1">Multi-pass membrane protein</topology>
    </subcellularLocation>
</comment>
<dbReference type="InterPro" id="IPR037294">
    <property type="entry name" value="ABC_BtuC-like"/>
</dbReference>
<evidence type="ECO:0000256" key="3">
    <source>
        <dbReference type="ARBA" id="ARBA00022448"/>
    </source>
</evidence>
<feature type="transmembrane region" description="Helical" evidence="8">
    <location>
        <begin position="29"/>
        <end position="49"/>
    </location>
</feature>
<feature type="transmembrane region" description="Helical" evidence="8">
    <location>
        <begin position="86"/>
        <end position="106"/>
    </location>
</feature>
<proteinExistence type="inferred from homology"/>
<keyword evidence="6 8" id="KW-1133">Transmembrane helix</keyword>
<feature type="transmembrane region" description="Helical" evidence="8">
    <location>
        <begin position="216"/>
        <end position="236"/>
    </location>
</feature>
<dbReference type="Gene3D" id="1.10.3470.10">
    <property type="entry name" value="ABC transporter involved in vitamin B12 uptake, BtuC"/>
    <property type="match status" value="1"/>
</dbReference>
<organism evidence="9 10">
    <name type="scientific">Lachnoclostridium phytofermentans (strain ATCC 700394 / DSM 18823 / ISDg)</name>
    <name type="common">Clostridium phytofermentans</name>
    <dbReference type="NCBI Taxonomy" id="357809"/>
    <lineage>
        <taxon>Bacteria</taxon>
        <taxon>Bacillati</taxon>
        <taxon>Bacillota</taxon>
        <taxon>Clostridia</taxon>
        <taxon>Lachnospirales</taxon>
        <taxon>Lachnospiraceae</taxon>
    </lineage>
</organism>
<dbReference type="GO" id="GO:0005886">
    <property type="term" value="C:plasma membrane"/>
    <property type="evidence" value="ECO:0007669"/>
    <property type="project" value="UniProtKB-SubCell"/>
</dbReference>
<feature type="transmembrane region" description="Helical" evidence="8">
    <location>
        <begin position="329"/>
        <end position="348"/>
    </location>
</feature>
<feature type="transmembrane region" description="Helical" evidence="8">
    <location>
        <begin position="256"/>
        <end position="289"/>
    </location>
</feature>
<feature type="transmembrane region" description="Helical" evidence="8">
    <location>
        <begin position="138"/>
        <end position="164"/>
    </location>
</feature>
<name>A9KLL0_LACP7</name>
<dbReference type="Pfam" id="PF01032">
    <property type="entry name" value="FecCD"/>
    <property type="match status" value="1"/>
</dbReference>
<feature type="transmembrane region" description="Helical" evidence="8">
    <location>
        <begin position="112"/>
        <end position="131"/>
    </location>
</feature>
<dbReference type="eggNOG" id="COG0609">
    <property type="taxonomic scope" value="Bacteria"/>
</dbReference>
<evidence type="ECO:0000313" key="10">
    <source>
        <dbReference type="Proteomes" id="UP000000370"/>
    </source>
</evidence>
<dbReference type="GO" id="GO:0022857">
    <property type="term" value="F:transmembrane transporter activity"/>
    <property type="evidence" value="ECO:0007669"/>
    <property type="project" value="InterPro"/>
</dbReference>